<keyword evidence="3" id="KW-1185">Reference proteome</keyword>
<keyword evidence="1" id="KW-0472">Membrane</keyword>
<organism evidence="2 3">
    <name type="scientific">Pelomonas aquatica</name>
    <dbReference type="NCBI Taxonomy" id="431058"/>
    <lineage>
        <taxon>Bacteria</taxon>
        <taxon>Pseudomonadati</taxon>
        <taxon>Pseudomonadota</taxon>
        <taxon>Betaproteobacteria</taxon>
        <taxon>Burkholderiales</taxon>
        <taxon>Sphaerotilaceae</taxon>
        <taxon>Roseateles</taxon>
    </lineage>
</organism>
<evidence type="ECO:0000313" key="2">
    <source>
        <dbReference type="EMBL" id="MDG0863344.1"/>
    </source>
</evidence>
<dbReference type="Proteomes" id="UP001152766">
    <property type="component" value="Unassembled WGS sequence"/>
</dbReference>
<evidence type="ECO:0000313" key="3">
    <source>
        <dbReference type="Proteomes" id="UP001152766"/>
    </source>
</evidence>
<accession>A0A9X4LHY1</accession>
<dbReference type="EMBL" id="SGUG01000017">
    <property type="protein sequence ID" value="MDG0863344.1"/>
    <property type="molecule type" value="Genomic_DNA"/>
</dbReference>
<feature type="transmembrane region" description="Helical" evidence="1">
    <location>
        <begin position="29"/>
        <end position="49"/>
    </location>
</feature>
<proteinExistence type="predicted"/>
<reference evidence="2" key="1">
    <citation type="submission" date="2019-02" db="EMBL/GenBank/DDBJ databases">
        <title>Draft genome of the type strain Pelomonas aquatica CCUG 52575T.</title>
        <authorList>
            <person name="Gomila M."/>
            <person name="Lalucat J."/>
        </authorList>
    </citation>
    <scope>NUCLEOTIDE SEQUENCE</scope>
    <source>
        <strain evidence="2">CCUG 52575</strain>
    </source>
</reference>
<evidence type="ECO:0000256" key="1">
    <source>
        <dbReference type="SAM" id="Phobius"/>
    </source>
</evidence>
<sequence length="191" mass="20782">MMPPRRRVRLLPPEVACAPWGGPAARSRGFTYLWLLFALALGGVALAALGEQEQTRQRREREAELRWRGEAIAAALASYAEHTPVGHLPLPQSLDELLADRRFPRPQRHLRQLYADPFTGKPDWELVLGQAAVAADVESKGRSAAKPLTGSGIVGLRSSSTRRLLATAGGHPTAHDWVFVAPAPLAPPQPE</sequence>
<gene>
    <name evidence="2" type="ORF">EXJ73_12795</name>
</gene>
<protein>
    <submittedName>
        <fullName evidence="2">Type II secretion system protein</fullName>
    </submittedName>
</protein>
<keyword evidence="1" id="KW-1133">Transmembrane helix</keyword>
<keyword evidence="1" id="KW-0812">Transmembrane</keyword>
<comment type="caution">
    <text evidence="2">The sequence shown here is derived from an EMBL/GenBank/DDBJ whole genome shotgun (WGS) entry which is preliminary data.</text>
</comment>
<name>A0A9X4LHY1_9BURK</name>
<dbReference type="AlphaFoldDB" id="A0A9X4LHY1"/>
<dbReference type="RefSeq" id="WP_378989542.1">
    <property type="nucleotide sequence ID" value="NZ_JBHSRN010000005.1"/>
</dbReference>